<gene>
    <name evidence="2" type="ORF">D1970_18230</name>
</gene>
<keyword evidence="3" id="KW-1185">Reference proteome</keyword>
<name>A0A398AYU6_9BACI</name>
<protein>
    <recommendedName>
        <fullName evidence="1">Bacterial Ig domain-containing protein</fullName>
    </recommendedName>
</protein>
<dbReference type="AlphaFoldDB" id="A0A398AYU6"/>
<dbReference type="Pfam" id="PF17936">
    <property type="entry name" value="Big_6"/>
    <property type="match status" value="1"/>
</dbReference>
<accession>A0A398AYU6</accession>
<dbReference type="InterPro" id="IPR041498">
    <property type="entry name" value="Big_6"/>
</dbReference>
<dbReference type="RefSeq" id="WP_119114287.1">
    <property type="nucleotide sequence ID" value="NZ_CBCSEO010000013.1"/>
</dbReference>
<dbReference type="OrthoDB" id="1495777at2"/>
<evidence type="ECO:0000313" key="2">
    <source>
        <dbReference type="EMBL" id="RID82671.1"/>
    </source>
</evidence>
<feature type="domain" description="Bacterial Ig" evidence="1">
    <location>
        <begin position="21"/>
        <end position="98"/>
    </location>
</feature>
<organism evidence="2 3">
    <name type="scientific">Mesobacillus zeae</name>
    <dbReference type="NCBI Taxonomy" id="1917180"/>
    <lineage>
        <taxon>Bacteria</taxon>
        <taxon>Bacillati</taxon>
        <taxon>Bacillota</taxon>
        <taxon>Bacilli</taxon>
        <taxon>Bacillales</taxon>
        <taxon>Bacillaceae</taxon>
        <taxon>Mesobacillus</taxon>
    </lineage>
</organism>
<comment type="caution">
    <text evidence="2">The sequence shown here is derived from an EMBL/GenBank/DDBJ whole genome shotgun (WGS) entry which is preliminary data.</text>
</comment>
<reference evidence="2 3" key="1">
    <citation type="submission" date="2018-08" db="EMBL/GenBank/DDBJ databases">
        <title>Bacillus jemisoniae sp. nov., Bacillus chryseoplanitiae sp. nov., Bacillus resnikiae sp. nov., and Bacillus frankliniae sp. nov., isolated from Viking spacecraft and associated surfaces.</title>
        <authorList>
            <person name="Seuylemezian A."/>
            <person name="Vaishampayan P."/>
        </authorList>
    </citation>
    <scope>NUCLEOTIDE SEQUENCE [LARGE SCALE GENOMIC DNA]</scope>
    <source>
        <strain evidence="2 3">JJ-247</strain>
    </source>
</reference>
<dbReference type="Gene3D" id="2.60.40.10">
    <property type="entry name" value="Immunoglobulins"/>
    <property type="match status" value="1"/>
</dbReference>
<evidence type="ECO:0000259" key="1">
    <source>
        <dbReference type="Pfam" id="PF17936"/>
    </source>
</evidence>
<dbReference type="InterPro" id="IPR013783">
    <property type="entry name" value="Ig-like_fold"/>
</dbReference>
<proteinExistence type="predicted"/>
<dbReference type="Proteomes" id="UP000265816">
    <property type="component" value="Unassembled WGS sequence"/>
</dbReference>
<sequence>MTPYSAGNKTTVKFTIDETPPAAPKVNTVKSTSTYVTAAERYSVITIKVGTKIIGTAATDKYGKFKVKIKAQKRNTSLYVSAKNKAGNVSKSVKVTVKQLKSPLPES</sequence>
<evidence type="ECO:0000313" key="3">
    <source>
        <dbReference type="Proteomes" id="UP000265816"/>
    </source>
</evidence>
<dbReference type="EMBL" id="QWVT01000033">
    <property type="protein sequence ID" value="RID82671.1"/>
    <property type="molecule type" value="Genomic_DNA"/>
</dbReference>